<feature type="transmembrane region" description="Helical" evidence="1">
    <location>
        <begin position="110"/>
        <end position="131"/>
    </location>
</feature>
<organism evidence="2 3">
    <name type="scientific">Virgibacillus tibetensis</name>
    <dbReference type="NCBI Taxonomy" id="3042313"/>
    <lineage>
        <taxon>Bacteria</taxon>
        <taxon>Bacillati</taxon>
        <taxon>Bacillota</taxon>
        <taxon>Bacilli</taxon>
        <taxon>Bacillales</taxon>
        <taxon>Bacillaceae</taxon>
        <taxon>Virgibacillus</taxon>
    </lineage>
</organism>
<gene>
    <name evidence="2" type="ORF">QGM71_18790</name>
</gene>
<feature type="transmembrane region" description="Helical" evidence="1">
    <location>
        <begin position="183"/>
        <end position="202"/>
    </location>
</feature>
<keyword evidence="3" id="KW-1185">Reference proteome</keyword>
<protein>
    <recommendedName>
        <fullName evidence="4">DUF1700 domain-containing protein</fullName>
    </recommendedName>
</protein>
<keyword evidence="1" id="KW-0812">Transmembrane</keyword>
<evidence type="ECO:0000256" key="1">
    <source>
        <dbReference type="SAM" id="Phobius"/>
    </source>
</evidence>
<keyword evidence="1" id="KW-1133">Transmembrane helix</keyword>
<feature type="transmembrane region" description="Helical" evidence="1">
    <location>
        <begin position="151"/>
        <end position="171"/>
    </location>
</feature>
<evidence type="ECO:0000313" key="2">
    <source>
        <dbReference type="EMBL" id="MEC5425530.1"/>
    </source>
</evidence>
<comment type="caution">
    <text evidence="2">The sequence shown here is derived from an EMBL/GenBank/DDBJ whole genome shotgun (WGS) entry which is preliminary data.</text>
</comment>
<dbReference type="EMBL" id="JARZFX010000015">
    <property type="protein sequence ID" value="MEC5425530.1"/>
    <property type="molecule type" value="Genomic_DNA"/>
</dbReference>
<dbReference type="Pfam" id="PF22564">
    <property type="entry name" value="HAAS"/>
    <property type="match status" value="1"/>
</dbReference>
<evidence type="ECO:0008006" key="4">
    <source>
        <dbReference type="Google" id="ProtNLM"/>
    </source>
</evidence>
<dbReference type="RefSeq" id="WP_327609067.1">
    <property type="nucleotide sequence ID" value="NZ_JARZFX010000015.1"/>
</dbReference>
<sequence length="210" mass="24488">MSVAEQKFIQELDKEIGNRADKQTILADYEAHIYELLNEATIDEENEYEELVARLGSPRDIAELWAQEASITPKKTQWLFVVINSLFFVGGVLLTIFYNVFHWNWLEVLWAGLTEITSIIMLVYIFFWGLLGYEIGKEFGHSGRKLLRKTFMISVIPNVLLMYIITFKLIPYEWFQPLLSVRFIILCIICTALLYPVSMLGYKWGRKTSV</sequence>
<accession>A0ABU6KJX7</accession>
<feature type="transmembrane region" description="Helical" evidence="1">
    <location>
        <begin position="78"/>
        <end position="98"/>
    </location>
</feature>
<keyword evidence="1" id="KW-0472">Membrane</keyword>
<name>A0ABU6KJX7_9BACI</name>
<proteinExistence type="predicted"/>
<evidence type="ECO:0000313" key="3">
    <source>
        <dbReference type="Proteomes" id="UP001335737"/>
    </source>
</evidence>
<reference evidence="2 3" key="1">
    <citation type="journal article" date="2024" name="Int. J. Syst. Evol. Microbiol.">
        <title>Virgibacillus tibetensis sp. nov., isolated from salt lake on the Tibetan Plateau of China.</title>
        <authorList>
            <person name="Phurbu D."/>
            <person name="Liu Z.-X."/>
            <person name="Wang R."/>
            <person name="Zheng Y.-Y."/>
            <person name="Liu H.-C."/>
            <person name="Zhou Y.-G."/>
            <person name="Yu Y.-J."/>
            <person name="Li A.-H."/>
        </authorList>
    </citation>
    <scope>NUCLEOTIDE SEQUENCE [LARGE SCALE GENOMIC DNA]</scope>
    <source>
        <strain evidence="2 3">C22-A2</strain>
    </source>
</reference>
<dbReference type="Proteomes" id="UP001335737">
    <property type="component" value="Unassembled WGS sequence"/>
</dbReference>